<dbReference type="InterPro" id="IPR036875">
    <property type="entry name" value="Znf_CCHC_sf"/>
</dbReference>
<gene>
    <name evidence="10" type="ORF">OBRU01_10257</name>
</gene>
<keyword evidence="7" id="KW-0695">RNA-directed DNA polymerase</keyword>
<dbReference type="SUPFAM" id="SSF57756">
    <property type="entry name" value="Retrovirus zinc finger-like domains"/>
    <property type="match status" value="1"/>
</dbReference>
<evidence type="ECO:0000259" key="9">
    <source>
        <dbReference type="PROSITE" id="PS50994"/>
    </source>
</evidence>
<keyword evidence="3" id="KW-0548">Nucleotidyltransferase</keyword>
<dbReference type="SUPFAM" id="SSF53098">
    <property type="entry name" value="Ribonuclease H-like"/>
    <property type="match status" value="1"/>
</dbReference>
<evidence type="ECO:0000256" key="5">
    <source>
        <dbReference type="ARBA" id="ARBA00022759"/>
    </source>
</evidence>
<protein>
    <recommendedName>
        <fullName evidence="1">RNA-directed DNA polymerase</fullName>
        <ecNumber evidence="1">2.7.7.49</ecNumber>
    </recommendedName>
</protein>
<dbReference type="Proteomes" id="UP000037510">
    <property type="component" value="Unassembled WGS sequence"/>
</dbReference>
<accession>A0A0L7LE80</accession>
<dbReference type="InterPro" id="IPR041588">
    <property type="entry name" value="Integrase_H2C2"/>
</dbReference>
<dbReference type="GO" id="GO:0003676">
    <property type="term" value="F:nucleic acid binding"/>
    <property type="evidence" value="ECO:0007669"/>
    <property type="project" value="InterPro"/>
</dbReference>
<feature type="domain" description="Integrase catalytic" evidence="9">
    <location>
        <begin position="466"/>
        <end position="556"/>
    </location>
</feature>
<organism evidence="10 11">
    <name type="scientific">Operophtera brumata</name>
    <name type="common">Winter moth</name>
    <name type="synonym">Phalaena brumata</name>
    <dbReference type="NCBI Taxonomy" id="104452"/>
    <lineage>
        <taxon>Eukaryota</taxon>
        <taxon>Metazoa</taxon>
        <taxon>Ecdysozoa</taxon>
        <taxon>Arthropoda</taxon>
        <taxon>Hexapoda</taxon>
        <taxon>Insecta</taxon>
        <taxon>Pterygota</taxon>
        <taxon>Neoptera</taxon>
        <taxon>Endopterygota</taxon>
        <taxon>Lepidoptera</taxon>
        <taxon>Glossata</taxon>
        <taxon>Ditrysia</taxon>
        <taxon>Geometroidea</taxon>
        <taxon>Geometridae</taxon>
        <taxon>Larentiinae</taxon>
        <taxon>Operophtera</taxon>
    </lineage>
</organism>
<evidence type="ECO:0000256" key="3">
    <source>
        <dbReference type="ARBA" id="ARBA00022695"/>
    </source>
</evidence>
<comment type="caution">
    <text evidence="10">The sequence shown here is derived from an EMBL/GenBank/DDBJ whole genome shotgun (WGS) entry which is preliminary data.</text>
</comment>
<dbReference type="PROSITE" id="PS50994">
    <property type="entry name" value="INTEGRASE"/>
    <property type="match status" value="1"/>
</dbReference>
<dbReference type="GO" id="GO:0004190">
    <property type="term" value="F:aspartic-type endopeptidase activity"/>
    <property type="evidence" value="ECO:0007669"/>
    <property type="project" value="InterPro"/>
</dbReference>
<keyword evidence="11" id="KW-1185">Reference proteome</keyword>
<keyword evidence="6" id="KW-0378">Hydrolase</keyword>
<dbReference type="SUPFAM" id="SSF50630">
    <property type="entry name" value="Acid proteases"/>
    <property type="match status" value="1"/>
</dbReference>
<reference evidence="10 11" key="1">
    <citation type="journal article" date="2015" name="Genome Biol. Evol.">
        <title>The genome of winter moth (Operophtera brumata) provides a genomic perspective on sexual dimorphism and phenology.</title>
        <authorList>
            <person name="Derks M.F."/>
            <person name="Smit S."/>
            <person name="Salis L."/>
            <person name="Schijlen E."/>
            <person name="Bossers A."/>
            <person name="Mateman C."/>
            <person name="Pijl A.S."/>
            <person name="de Ridder D."/>
            <person name="Groenen M.A."/>
            <person name="Visser M.E."/>
            <person name="Megens H.J."/>
        </authorList>
    </citation>
    <scope>NUCLEOTIDE SEQUENCE [LARGE SCALE GENOMIC DNA]</scope>
    <source>
        <strain evidence="10">WM2013NL</strain>
        <tissue evidence="10">Head and thorax</tissue>
    </source>
</reference>
<dbReference type="EC" id="2.7.7.49" evidence="1"/>
<dbReference type="InterPro" id="IPR012337">
    <property type="entry name" value="RNaseH-like_sf"/>
</dbReference>
<evidence type="ECO:0000256" key="1">
    <source>
        <dbReference type="ARBA" id="ARBA00012493"/>
    </source>
</evidence>
<dbReference type="InterPro" id="IPR001995">
    <property type="entry name" value="Peptidase_A2_cat"/>
</dbReference>
<dbReference type="Pfam" id="PF13650">
    <property type="entry name" value="Asp_protease_2"/>
    <property type="match status" value="1"/>
</dbReference>
<dbReference type="InterPro" id="IPR021109">
    <property type="entry name" value="Peptidase_aspartic_dom_sf"/>
</dbReference>
<evidence type="ECO:0000256" key="7">
    <source>
        <dbReference type="ARBA" id="ARBA00022918"/>
    </source>
</evidence>
<sequence length="617" mass="70306">MSAESPDSPFDQQQKWDTNHSLLYLCNFRISETKTCVYTMDPAIVEGLLKAIRDAVSDRHRGDDVAFPPFDPAKNENGAESWCNSINSIAVDLGWSSVTTVAKAGNALKGSALLWYETWDPEEGRTWEAFRTTIRDLYPEKRNLSDKLTKAVLLNSDTADSYCEYAREKLRLLKNTKVAFTEHQLVELVCGGVADVNVKMASYNSNAKTTAELISLFTTYVKNQKKRPLDTDNKSSNDHDFTKRSKIEGPQEKRCYLCHKPGHNRFQCFSNPNKLIEKRFPDTRTPGPSNMARTLQCTYCKKLGHTEATCFFKKRGPAANSPPITKNNDVNCFTKSGLKLTKVLIKDLTVDALIDTGASCSIIKDSLAKQLGCKLDPCALTLEGIGDRNTDQYLMINDLLHYKTNSNATPKLYVPKGYRLSILRLFHDDNCHVGYDKTLNKIQEHFWFPGITAFTKKYISHCLIYRGTNFTSNQVQSMFREMQIEHHMISTGTPRSNGQVERYVATITNMLTTTINRELAQQRLKDVADKFKERFDTTRRTNKTYNTGDVVFISQDHRRHDKLSPKFKGPYEIIAEAPNERFCLRGQNNLRNITVAKEKLRVWPGEWIEQNVSFEGI</sequence>
<dbReference type="InterPro" id="IPR036397">
    <property type="entry name" value="RNaseH_sf"/>
</dbReference>
<evidence type="ECO:0000313" key="11">
    <source>
        <dbReference type="Proteomes" id="UP000037510"/>
    </source>
</evidence>
<evidence type="ECO:0000256" key="6">
    <source>
        <dbReference type="ARBA" id="ARBA00022801"/>
    </source>
</evidence>
<keyword evidence="4" id="KW-0540">Nuclease</keyword>
<dbReference type="Gene3D" id="4.10.60.10">
    <property type="entry name" value="Zinc finger, CCHC-type"/>
    <property type="match status" value="1"/>
</dbReference>
<evidence type="ECO:0000256" key="4">
    <source>
        <dbReference type="ARBA" id="ARBA00022722"/>
    </source>
</evidence>
<dbReference type="PANTHER" id="PTHR37984">
    <property type="entry name" value="PROTEIN CBG26694"/>
    <property type="match status" value="1"/>
</dbReference>
<dbReference type="Gene3D" id="2.40.70.10">
    <property type="entry name" value="Acid Proteases"/>
    <property type="match status" value="1"/>
</dbReference>
<dbReference type="EMBL" id="JTDY01001444">
    <property type="protein sequence ID" value="KOB73848.1"/>
    <property type="molecule type" value="Genomic_DNA"/>
</dbReference>
<dbReference type="GO" id="GO:0004519">
    <property type="term" value="F:endonuclease activity"/>
    <property type="evidence" value="ECO:0007669"/>
    <property type="project" value="UniProtKB-KW"/>
</dbReference>
<feature type="domain" description="Peptidase A2" evidence="8">
    <location>
        <begin position="350"/>
        <end position="386"/>
    </location>
</feature>
<dbReference type="Gene3D" id="3.30.420.10">
    <property type="entry name" value="Ribonuclease H-like superfamily/Ribonuclease H"/>
    <property type="match status" value="1"/>
</dbReference>
<keyword evidence="5" id="KW-0255">Endonuclease</keyword>
<dbReference type="AlphaFoldDB" id="A0A0L7LE80"/>
<dbReference type="GO" id="GO:0006508">
    <property type="term" value="P:proteolysis"/>
    <property type="evidence" value="ECO:0007669"/>
    <property type="project" value="InterPro"/>
</dbReference>
<dbReference type="GO" id="GO:0015074">
    <property type="term" value="P:DNA integration"/>
    <property type="evidence" value="ECO:0007669"/>
    <property type="project" value="InterPro"/>
</dbReference>
<dbReference type="GO" id="GO:0003964">
    <property type="term" value="F:RNA-directed DNA polymerase activity"/>
    <property type="evidence" value="ECO:0007669"/>
    <property type="project" value="UniProtKB-KW"/>
</dbReference>
<dbReference type="InterPro" id="IPR050951">
    <property type="entry name" value="Retrovirus_Pol_polyprotein"/>
</dbReference>
<name>A0A0L7LE80_OPEBR</name>
<dbReference type="GO" id="GO:0008270">
    <property type="term" value="F:zinc ion binding"/>
    <property type="evidence" value="ECO:0007669"/>
    <property type="project" value="InterPro"/>
</dbReference>
<dbReference type="PANTHER" id="PTHR37984:SF5">
    <property type="entry name" value="PROTEIN NYNRIN-LIKE"/>
    <property type="match status" value="1"/>
</dbReference>
<dbReference type="InterPro" id="IPR001969">
    <property type="entry name" value="Aspartic_peptidase_AS"/>
</dbReference>
<evidence type="ECO:0000313" key="10">
    <source>
        <dbReference type="EMBL" id="KOB73848.1"/>
    </source>
</evidence>
<dbReference type="Pfam" id="PF17921">
    <property type="entry name" value="Integrase_H2C2"/>
    <property type="match status" value="1"/>
</dbReference>
<keyword evidence="2" id="KW-0808">Transferase</keyword>
<dbReference type="PROSITE" id="PS50175">
    <property type="entry name" value="ASP_PROT_RETROV"/>
    <property type="match status" value="1"/>
</dbReference>
<dbReference type="PROSITE" id="PS00141">
    <property type="entry name" value="ASP_PROTEASE"/>
    <property type="match status" value="1"/>
</dbReference>
<proteinExistence type="predicted"/>
<evidence type="ECO:0000259" key="8">
    <source>
        <dbReference type="PROSITE" id="PS50175"/>
    </source>
</evidence>
<evidence type="ECO:0000256" key="2">
    <source>
        <dbReference type="ARBA" id="ARBA00022679"/>
    </source>
</evidence>
<dbReference type="InterPro" id="IPR001584">
    <property type="entry name" value="Integrase_cat-core"/>
</dbReference>